<evidence type="ECO:0000256" key="9">
    <source>
        <dbReference type="RuleBase" id="RU369079"/>
    </source>
</evidence>
<evidence type="ECO:0000256" key="3">
    <source>
        <dbReference type="ARBA" id="ARBA00022475"/>
    </source>
</evidence>
<evidence type="ECO:0000256" key="1">
    <source>
        <dbReference type="ARBA" id="ARBA00004429"/>
    </source>
</evidence>
<dbReference type="GO" id="GO:0015740">
    <property type="term" value="P:C4-dicarboxylate transport"/>
    <property type="evidence" value="ECO:0007669"/>
    <property type="project" value="TreeGrafter"/>
</dbReference>
<dbReference type="EMBL" id="BMYV01000001">
    <property type="protein sequence ID" value="GGX61911.1"/>
    <property type="molecule type" value="Genomic_DNA"/>
</dbReference>
<organism evidence="11 12">
    <name type="scientific">Litorimonas cladophorae</name>
    <dbReference type="NCBI Taxonomy" id="1220491"/>
    <lineage>
        <taxon>Bacteria</taxon>
        <taxon>Pseudomonadati</taxon>
        <taxon>Pseudomonadota</taxon>
        <taxon>Alphaproteobacteria</taxon>
        <taxon>Maricaulales</taxon>
        <taxon>Robiginitomaculaceae</taxon>
    </lineage>
</organism>
<feature type="transmembrane region" description="Helical" evidence="9">
    <location>
        <begin position="16"/>
        <end position="36"/>
    </location>
</feature>
<dbReference type="InterPro" id="IPR055348">
    <property type="entry name" value="DctQ"/>
</dbReference>
<keyword evidence="5 9" id="KW-0812">Transmembrane</keyword>
<evidence type="ECO:0000256" key="4">
    <source>
        <dbReference type="ARBA" id="ARBA00022519"/>
    </source>
</evidence>
<dbReference type="GO" id="GO:0005886">
    <property type="term" value="C:plasma membrane"/>
    <property type="evidence" value="ECO:0007669"/>
    <property type="project" value="UniProtKB-SubCell"/>
</dbReference>
<dbReference type="GO" id="GO:0022857">
    <property type="term" value="F:transmembrane transporter activity"/>
    <property type="evidence" value="ECO:0007669"/>
    <property type="project" value="UniProtKB-UniRule"/>
</dbReference>
<dbReference type="Pfam" id="PF04290">
    <property type="entry name" value="DctQ"/>
    <property type="match status" value="1"/>
</dbReference>
<dbReference type="RefSeq" id="WP_189582102.1">
    <property type="nucleotide sequence ID" value="NZ_BMYV01000001.1"/>
</dbReference>
<dbReference type="Proteomes" id="UP000600865">
    <property type="component" value="Unassembled WGS sequence"/>
</dbReference>
<comment type="caution">
    <text evidence="11">The sequence shown here is derived from an EMBL/GenBank/DDBJ whole genome shotgun (WGS) entry which is preliminary data.</text>
</comment>
<keyword evidence="12" id="KW-1185">Reference proteome</keyword>
<comment type="subcellular location">
    <subcellularLocation>
        <location evidence="1 9">Cell inner membrane</location>
        <topology evidence="1 9">Multi-pass membrane protein</topology>
    </subcellularLocation>
</comment>
<dbReference type="InterPro" id="IPR007387">
    <property type="entry name" value="TRAP_DctQ"/>
</dbReference>
<evidence type="ECO:0000256" key="5">
    <source>
        <dbReference type="ARBA" id="ARBA00022692"/>
    </source>
</evidence>
<keyword evidence="2 9" id="KW-0813">Transport</keyword>
<keyword evidence="6 9" id="KW-1133">Transmembrane helix</keyword>
<evidence type="ECO:0000256" key="2">
    <source>
        <dbReference type="ARBA" id="ARBA00022448"/>
    </source>
</evidence>
<protein>
    <recommendedName>
        <fullName evidence="9">TRAP transporter small permease protein</fullName>
    </recommendedName>
</protein>
<evidence type="ECO:0000313" key="11">
    <source>
        <dbReference type="EMBL" id="GGX61911.1"/>
    </source>
</evidence>
<keyword evidence="7 9" id="KW-0472">Membrane</keyword>
<feature type="domain" description="Tripartite ATP-independent periplasmic transporters DctQ component" evidence="10">
    <location>
        <begin position="28"/>
        <end position="154"/>
    </location>
</feature>
<evidence type="ECO:0000259" key="10">
    <source>
        <dbReference type="Pfam" id="PF04290"/>
    </source>
</evidence>
<evidence type="ECO:0000256" key="8">
    <source>
        <dbReference type="ARBA" id="ARBA00038436"/>
    </source>
</evidence>
<keyword evidence="4 9" id="KW-0997">Cell inner membrane</keyword>
<dbReference type="AlphaFoldDB" id="A0A918KFJ1"/>
<feature type="transmembrane region" description="Helical" evidence="9">
    <location>
        <begin position="131"/>
        <end position="149"/>
    </location>
</feature>
<dbReference type="PANTHER" id="PTHR35011">
    <property type="entry name" value="2,3-DIKETO-L-GULONATE TRAP TRANSPORTER SMALL PERMEASE PROTEIN YIAM"/>
    <property type="match status" value="1"/>
</dbReference>
<gene>
    <name evidence="11" type="ORF">GCM10011309_09820</name>
</gene>
<feature type="transmembrane region" description="Helical" evidence="9">
    <location>
        <begin position="56"/>
        <end position="73"/>
    </location>
</feature>
<name>A0A918KFJ1_9PROT</name>
<keyword evidence="3" id="KW-1003">Cell membrane</keyword>
<comment type="function">
    <text evidence="9">Part of the tripartite ATP-independent periplasmic (TRAP) transport system.</text>
</comment>
<dbReference type="PANTHER" id="PTHR35011:SF11">
    <property type="entry name" value="TRAP TRANSPORTER SMALL PERMEASE PROTEIN"/>
    <property type="match status" value="1"/>
</dbReference>
<evidence type="ECO:0000256" key="6">
    <source>
        <dbReference type="ARBA" id="ARBA00022989"/>
    </source>
</evidence>
<accession>A0A918KFJ1</accession>
<comment type="similarity">
    <text evidence="8 9">Belongs to the TRAP transporter small permease family.</text>
</comment>
<feature type="transmembrane region" description="Helical" evidence="9">
    <location>
        <begin position="94"/>
        <end position="111"/>
    </location>
</feature>
<evidence type="ECO:0000256" key="7">
    <source>
        <dbReference type="ARBA" id="ARBA00023136"/>
    </source>
</evidence>
<proteinExistence type="inferred from homology"/>
<reference evidence="11 12" key="1">
    <citation type="journal article" date="2014" name="Int. J. Syst. Evol. Microbiol.">
        <title>Complete genome sequence of Corynebacterium casei LMG S-19264T (=DSM 44701T), isolated from a smear-ripened cheese.</title>
        <authorList>
            <consortium name="US DOE Joint Genome Institute (JGI-PGF)"/>
            <person name="Walter F."/>
            <person name="Albersmeier A."/>
            <person name="Kalinowski J."/>
            <person name="Ruckert C."/>
        </authorList>
    </citation>
    <scope>NUCLEOTIDE SEQUENCE [LARGE SCALE GENOMIC DNA]</scope>
    <source>
        <strain evidence="11 12">KCTC 23968</strain>
    </source>
</reference>
<evidence type="ECO:0000313" key="12">
    <source>
        <dbReference type="Proteomes" id="UP000600865"/>
    </source>
</evidence>
<sequence>MSDNTLARVTHKAADVLLIVSGIALLMMTFIVGWQVFGRYVLGSSPSWAEQSALTLMIWFIFLGGAAGVRDGFHIRIIAVENMVSKSTRKKMRIASNAVVGFCGLAMLWWGGELVVRTWSHVIPSLGIPRGMAYLAIPIAGALTTIFSLERIFDDPAEKAKIGEMSAFGVETEEGDA</sequence>
<comment type="subunit">
    <text evidence="9">The complex comprises the extracytoplasmic solute receptor protein and the two transmembrane proteins.</text>
</comment>